<reference evidence="1" key="1">
    <citation type="submission" date="2021-01" db="EMBL/GenBank/DDBJ databases">
        <title>Modified the classification status of verrucomicrobia.</title>
        <authorList>
            <person name="Feng X."/>
        </authorList>
    </citation>
    <scope>NUCLEOTIDE SEQUENCE</scope>
    <source>
        <strain evidence="1">JCM 18052</strain>
    </source>
</reference>
<name>A0A934R5A5_9BACT</name>
<sequence length="477" mass="54071">MDLTSESSQSVITCRNSQGTELTANLLRIKRYSVVFEVYNPYSILQLSEVLSDFRIMASRRLLYHGKAVVSNLLNTGIVLVCEAMLDEGWVEVDFLSSVTGSSTPSGDSDLAGQFANFMSEWKSANQVQDPFKLVVADLSSMLSGVQHWLTGVDVGIRTTVTRRRDELENEIFSGIEDRVVNEVMPSMEKFETVSQEISEAEVAVHKAYVRRELHPIVLCSPFLYRTYTKPLGYAGDYEMVNMMLRNPYEGSSAFAKLLNFALLNTEPVVAHRNRIDFLVEKLRSECARRVSKGKTRVFNLACGPAMEVQRFLRECEESDLAEIDLLDFNPETLEYTRERIQEARMNGGRETQVRYFQRSVHQLLRAATQGGDDEFANYDIVYCAGLFDYLSQRVCKRLVELFCTMVRPGGIVIVTNVAASNPRKAWMEYVMEWNLIYRNEDEMNDLVPEGLNLKGTDVKADTTGVNLFLEIELANG</sequence>
<protein>
    <submittedName>
        <fullName evidence="1">Class I SAM-dependent methyltransferase</fullName>
    </submittedName>
</protein>
<keyword evidence="2" id="KW-1185">Reference proteome</keyword>
<dbReference type="CDD" id="cd02440">
    <property type="entry name" value="AdoMet_MTases"/>
    <property type="match status" value="1"/>
</dbReference>
<organism evidence="1 2">
    <name type="scientific">Luteolibacter yonseiensis</name>
    <dbReference type="NCBI Taxonomy" id="1144680"/>
    <lineage>
        <taxon>Bacteria</taxon>
        <taxon>Pseudomonadati</taxon>
        <taxon>Verrucomicrobiota</taxon>
        <taxon>Verrucomicrobiia</taxon>
        <taxon>Verrucomicrobiales</taxon>
        <taxon>Verrucomicrobiaceae</taxon>
        <taxon>Luteolibacter</taxon>
    </lineage>
</organism>
<comment type="caution">
    <text evidence="1">The sequence shown here is derived from an EMBL/GenBank/DDBJ whole genome shotgun (WGS) entry which is preliminary data.</text>
</comment>
<proteinExistence type="predicted"/>
<dbReference type="Proteomes" id="UP000600139">
    <property type="component" value="Unassembled WGS sequence"/>
</dbReference>
<evidence type="ECO:0000313" key="2">
    <source>
        <dbReference type="Proteomes" id="UP000600139"/>
    </source>
</evidence>
<dbReference type="EMBL" id="JAENIK010000012">
    <property type="protein sequence ID" value="MBK1817214.1"/>
    <property type="molecule type" value="Genomic_DNA"/>
</dbReference>
<dbReference type="Gene3D" id="3.40.50.150">
    <property type="entry name" value="Vaccinia Virus protein VP39"/>
    <property type="match status" value="1"/>
</dbReference>
<gene>
    <name evidence="1" type="ORF">JIN84_16460</name>
</gene>
<keyword evidence="1" id="KW-0808">Transferase</keyword>
<dbReference type="AlphaFoldDB" id="A0A934R5A5"/>
<accession>A0A934R5A5</accession>
<keyword evidence="1" id="KW-0489">Methyltransferase</keyword>
<dbReference type="SUPFAM" id="SSF53335">
    <property type="entry name" value="S-adenosyl-L-methionine-dependent methyltransferases"/>
    <property type="match status" value="1"/>
</dbReference>
<dbReference type="GO" id="GO:0008168">
    <property type="term" value="F:methyltransferase activity"/>
    <property type="evidence" value="ECO:0007669"/>
    <property type="project" value="UniProtKB-KW"/>
</dbReference>
<evidence type="ECO:0000313" key="1">
    <source>
        <dbReference type="EMBL" id="MBK1817214.1"/>
    </source>
</evidence>
<dbReference type="InterPro" id="IPR029063">
    <property type="entry name" value="SAM-dependent_MTases_sf"/>
</dbReference>
<dbReference type="RefSeq" id="WP_200352163.1">
    <property type="nucleotide sequence ID" value="NZ_BAABHZ010000001.1"/>
</dbReference>
<dbReference type="GO" id="GO:0032259">
    <property type="term" value="P:methylation"/>
    <property type="evidence" value="ECO:0007669"/>
    <property type="project" value="UniProtKB-KW"/>
</dbReference>